<keyword evidence="2" id="KW-1185">Reference proteome</keyword>
<dbReference type="Pfam" id="PF10830">
    <property type="entry name" value="DUF2553"/>
    <property type="match status" value="1"/>
</dbReference>
<name>A0ABW4LRA6_9BACI</name>
<protein>
    <submittedName>
        <fullName evidence="1">YusG family protein</fullName>
    </submittedName>
</protein>
<dbReference type="RefSeq" id="WP_377928924.1">
    <property type="nucleotide sequence ID" value="NZ_JBHUEM010000022.1"/>
</dbReference>
<proteinExistence type="predicted"/>
<dbReference type="InterPro" id="IPR020140">
    <property type="entry name" value="Uncharacterised_YusG"/>
</dbReference>
<dbReference type="Proteomes" id="UP001597214">
    <property type="component" value="Unassembled WGS sequence"/>
</dbReference>
<dbReference type="EMBL" id="JBHUEM010000022">
    <property type="protein sequence ID" value="MFD1737704.1"/>
    <property type="molecule type" value="Genomic_DNA"/>
</dbReference>
<organism evidence="1 2">
    <name type="scientific">Bacillus salitolerans</name>
    <dbReference type="NCBI Taxonomy" id="1437434"/>
    <lineage>
        <taxon>Bacteria</taxon>
        <taxon>Bacillati</taxon>
        <taxon>Bacillota</taxon>
        <taxon>Bacilli</taxon>
        <taxon>Bacillales</taxon>
        <taxon>Bacillaceae</taxon>
        <taxon>Bacillus</taxon>
    </lineage>
</organism>
<evidence type="ECO:0000313" key="2">
    <source>
        <dbReference type="Proteomes" id="UP001597214"/>
    </source>
</evidence>
<comment type="caution">
    <text evidence="1">The sequence shown here is derived from an EMBL/GenBank/DDBJ whole genome shotgun (WGS) entry which is preliminary data.</text>
</comment>
<sequence>MVLERRKLDITDRVVGKLNQNQMDLFVEEQPIGKMLFTNQGNQYDLKSGYEQENNRIYHYTEVTTNPDQKYVDCDENGWC</sequence>
<gene>
    <name evidence="1" type="ORF">ACFSCX_14305</name>
</gene>
<accession>A0ABW4LRA6</accession>
<evidence type="ECO:0000313" key="1">
    <source>
        <dbReference type="EMBL" id="MFD1737704.1"/>
    </source>
</evidence>
<reference evidence="2" key="1">
    <citation type="journal article" date="2019" name="Int. J. Syst. Evol. Microbiol.">
        <title>The Global Catalogue of Microorganisms (GCM) 10K type strain sequencing project: providing services to taxonomists for standard genome sequencing and annotation.</title>
        <authorList>
            <consortium name="The Broad Institute Genomics Platform"/>
            <consortium name="The Broad Institute Genome Sequencing Center for Infectious Disease"/>
            <person name="Wu L."/>
            <person name="Ma J."/>
        </authorList>
    </citation>
    <scope>NUCLEOTIDE SEQUENCE [LARGE SCALE GENOMIC DNA]</scope>
    <source>
        <strain evidence="2">CCUG 49339</strain>
    </source>
</reference>